<dbReference type="InterPro" id="IPR011856">
    <property type="entry name" value="tRNA_endonuc-like_dom_sf"/>
</dbReference>
<name>U4UMM0_DENPD</name>
<gene>
    <name evidence="4" type="ORF">D910_11628</name>
</gene>
<dbReference type="InterPro" id="IPR036167">
    <property type="entry name" value="tRNA_intron_Endo_cat-like_sf"/>
</dbReference>
<dbReference type="SUPFAM" id="SSF53032">
    <property type="entry name" value="tRNA-intron endonuclease catalytic domain-like"/>
    <property type="match status" value="1"/>
</dbReference>
<dbReference type="Gene3D" id="3.40.1350.10">
    <property type="match status" value="1"/>
</dbReference>
<accession>U4UMM0</accession>
<dbReference type="Proteomes" id="UP000030742">
    <property type="component" value="Unassembled WGS sequence"/>
</dbReference>
<keyword evidence="2" id="KW-0819">tRNA processing</keyword>
<evidence type="ECO:0000313" key="4">
    <source>
        <dbReference type="EMBL" id="ERL94347.1"/>
    </source>
</evidence>
<protein>
    <recommendedName>
        <fullName evidence="3">tRNA-splicing endonuclease subunit Sen15 domain-containing protein</fullName>
    </recommendedName>
</protein>
<comment type="similarity">
    <text evidence="1">Belongs to the SEN15 family.</text>
</comment>
<evidence type="ECO:0000256" key="1">
    <source>
        <dbReference type="ARBA" id="ARBA00006091"/>
    </source>
</evidence>
<dbReference type="InterPro" id="IPR018593">
    <property type="entry name" value="tRNA-endonuc_su_Sen15"/>
</dbReference>
<dbReference type="PANTHER" id="PTHR28582:SF1">
    <property type="entry name" value="TRNA-SPLICING ENDONUCLEASE SUBUNIT SEN15"/>
    <property type="match status" value="1"/>
</dbReference>
<dbReference type="AlphaFoldDB" id="U4UMM0"/>
<dbReference type="EMBL" id="KB632387">
    <property type="protein sequence ID" value="ERL94347.1"/>
    <property type="molecule type" value="Genomic_DNA"/>
</dbReference>
<sequence length="178" mass="20103">MNQHLRGQFQKMGADETASLLATQVYLELCEGLLKLINPPVKRYWSPSYEFNPELGKIVIKAKKKPTEDVVVFVPIASFECLSFEKMQQFLSSTQTKSLFLAIVHPDSTCIYYKVTADLEEPTDATAKHLKVDKKQKLDADLRKHRELIEQAALYGIPITIPKLVSREEAEATCSSTV</sequence>
<organism evidence="4 5">
    <name type="scientific">Dendroctonus ponderosae</name>
    <name type="common">Mountain pine beetle</name>
    <dbReference type="NCBI Taxonomy" id="77166"/>
    <lineage>
        <taxon>Eukaryota</taxon>
        <taxon>Metazoa</taxon>
        <taxon>Ecdysozoa</taxon>
        <taxon>Arthropoda</taxon>
        <taxon>Hexapoda</taxon>
        <taxon>Insecta</taxon>
        <taxon>Pterygota</taxon>
        <taxon>Neoptera</taxon>
        <taxon>Endopterygota</taxon>
        <taxon>Coleoptera</taxon>
        <taxon>Polyphaga</taxon>
        <taxon>Cucujiformia</taxon>
        <taxon>Curculionidae</taxon>
        <taxon>Scolytinae</taxon>
        <taxon>Dendroctonus</taxon>
    </lineage>
</organism>
<dbReference type="STRING" id="77166.U4UMM0"/>
<dbReference type="Pfam" id="PF09631">
    <property type="entry name" value="Sen15"/>
    <property type="match status" value="1"/>
</dbReference>
<dbReference type="OrthoDB" id="10002170at2759"/>
<reference evidence="4 5" key="1">
    <citation type="journal article" date="2013" name="Genome Biol.">
        <title>Draft genome of the mountain pine beetle, Dendroctonus ponderosae Hopkins, a major forest pest.</title>
        <authorList>
            <person name="Keeling C.I."/>
            <person name="Yuen M.M."/>
            <person name="Liao N.Y."/>
            <person name="Docking T.R."/>
            <person name="Chan S.K."/>
            <person name="Taylor G.A."/>
            <person name="Palmquist D.L."/>
            <person name="Jackman S.D."/>
            <person name="Nguyen A."/>
            <person name="Li M."/>
            <person name="Henderson H."/>
            <person name="Janes J.K."/>
            <person name="Zhao Y."/>
            <person name="Pandoh P."/>
            <person name="Moore R."/>
            <person name="Sperling F.A."/>
            <person name="Huber D.P."/>
            <person name="Birol I."/>
            <person name="Jones S.J."/>
            <person name="Bohlmann J."/>
        </authorList>
    </citation>
    <scope>NUCLEOTIDE SEQUENCE</scope>
</reference>
<dbReference type="GO" id="GO:0003676">
    <property type="term" value="F:nucleic acid binding"/>
    <property type="evidence" value="ECO:0007669"/>
    <property type="project" value="InterPro"/>
</dbReference>
<proteinExistence type="inferred from homology"/>
<feature type="domain" description="tRNA-splicing endonuclease subunit Sen15" evidence="3">
    <location>
        <begin position="57"/>
        <end position="123"/>
    </location>
</feature>
<dbReference type="GO" id="GO:0006388">
    <property type="term" value="P:tRNA splicing, via endonucleolytic cleavage and ligation"/>
    <property type="evidence" value="ECO:0007669"/>
    <property type="project" value="InterPro"/>
</dbReference>
<evidence type="ECO:0000313" key="5">
    <source>
        <dbReference type="Proteomes" id="UP000030742"/>
    </source>
</evidence>
<evidence type="ECO:0000256" key="2">
    <source>
        <dbReference type="ARBA" id="ARBA00022694"/>
    </source>
</evidence>
<dbReference type="PANTHER" id="PTHR28582">
    <property type="entry name" value="TRNA-SPLICING ENDONUCLEASE SUBUNIT SEN15"/>
    <property type="match status" value="1"/>
</dbReference>
<evidence type="ECO:0000259" key="3">
    <source>
        <dbReference type="Pfam" id="PF09631"/>
    </source>
</evidence>
<dbReference type="GO" id="GO:0005634">
    <property type="term" value="C:nucleus"/>
    <property type="evidence" value="ECO:0007669"/>
    <property type="project" value="UniProtKB-ARBA"/>
</dbReference>